<dbReference type="PIRSF" id="PIRSF001589">
    <property type="entry name" value="Asn_synthetase_glu-h"/>
    <property type="match status" value="1"/>
</dbReference>
<keyword evidence="6" id="KW-0028">Amino-acid biosynthesis</keyword>
<proteinExistence type="inferred from homology"/>
<organism evidence="11 12">
    <name type="scientific">Oxynema aestuarii AP17</name>
    <dbReference type="NCBI Taxonomy" id="2064643"/>
    <lineage>
        <taxon>Bacteria</taxon>
        <taxon>Bacillati</taxon>
        <taxon>Cyanobacteriota</taxon>
        <taxon>Cyanophyceae</taxon>
        <taxon>Oscillatoriophycideae</taxon>
        <taxon>Oscillatoriales</taxon>
        <taxon>Oscillatoriaceae</taxon>
        <taxon>Oxynema</taxon>
        <taxon>Oxynema aestuarii</taxon>
    </lineage>
</organism>
<protein>
    <recommendedName>
        <fullName evidence="3">asparagine synthase (glutamine-hydrolyzing)</fullName>
        <ecNumber evidence="3">6.3.5.4</ecNumber>
    </recommendedName>
</protein>
<dbReference type="PANTHER" id="PTHR43284:SF1">
    <property type="entry name" value="ASPARAGINE SYNTHETASE"/>
    <property type="match status" value="1"/>
</dbReference>
<dbReference type="InterPro" id="IPR014729">
    <property type="entry name" value="Rossmann-like_a/b/a_fold"/>
</dbReference>
<keyword evidence="6" id="KW-0061">Asparagine biosynthesis</keyword>
<comment type="similarity">
    <text evidence="2">Belongs to the asparagine synthetase family.</text>
</comment>
<comment type="pathway">
    <text evidence="1">Amino-acid biosynthesis; L-asparagine biosynthesis; L-asparagine from L-aspartate (L-Gln route): step 1/1.</text>
</comment>
<evidence type="ECO:0000256" key="8">
    <source>
        <dbReference type="ARBA" id="ARBA00048741"/>
    </source>
</evidence>
<dbReference type="GO" id="GO:0006529">
    <property type="term" value="P:asparagine biosynthetic process"/>
    <property type="evidence" value="ECO:0007669"/>
    <property type="project" value="UniProtKB-KW"/>
</dbReference>
<keyword evidence="7" id="KW-0315">Glutamine amidotransferase</keyword>
<accession>A0A6H1TSF4</accession>
<evidence type="ECO:0000313" key="12">
    <source>
        <dbReference type="Proteomes" id="UP000500857"/>
    </source>
</evidence>
<dbReference type="Gene3D" id="3.40.50.620">
    <property type="entry name" value="HUPs"/>
    <property type="match status" value="1"/>
</dbReference>
<dbReference type="Pfam" id="PF13537">
    <property type="entry name" value="GATase_7"/>
    <property type="match status" value="1"/>
</dbReference>
<evidence type="ECO:0000256" key="5">
    <source>
        <dbReference type="ARBA" id="ARBA00022840"/>
    </source>
</evidence>
<keyword evidence="11" id="KW-0436">Ligase</keyword>
<dbReference type="EC" id="6.3.5.4" evidence="3"/>
<dbReference type="SUPFAM" id="SSF56235">
    <property type="entry name" value="N-terminal nucleophile aminohydrolases (Ntn hydrolases)"/>
    <property type="match status" value="1"/>
</dbReference>
<dbReference type="SUPFAM" id="SSF52402">
    <property type="entry name" value="Adenine nucleotide alpha hydrolases-like"/>
    <property type="match status" value="1"/>
</dbReference>
<dbReference type="GO" id="GO:0004066">
    <property type="term" value="F:asparagine synthase (glutamine-hydrolyzing) activity"/>
    <property type="evidence" value="ECO:0007669"/>
    <property type="project" value="UniProtKB-EC"/>
</dbReference>
<evidence type="ECO:0000256" key="2">
    <source>
        <dbReference type="ARBA" id="ARBA00005752"/>
    </source>
</evidence>
<dbReference type="Proteomes" id="UP000500857">
    <property type="component" value="Chromosome"/>
</dbReference>
<dbReference type="Gene3D" id="3.60.20.10">
    <property type="entry name" value="Glutamine Phosphoribosylpyrophosphate, subunit 1, domain 1"/>
    <property type="match status" value="1"/>
</dbReference>
<evidence type="ECO:0000313" key="11">
    <source>
        <dbReference type="EMBL" id="QIZ69375.1"/>
    </source>
</evidence>
<evidence type="ECO:0000256" key="1">
    <source>
        <dbReference type="ARBA" id="ARBA00005187"/>
    </source>
</evidence>
<evidence type="ECO:0000256" key="7">
    <source>
        <dbReference type="ARBA" id="ARBA00022962"/>
    </source>
</evidence>
<dbReference type="InterPro" id="IPR033738">
    <property type="entry name" value="AsnB_N"/>
</dbReference>
<evidence type="ECO:0000256" key="6">
    <source>
        <dbReference type="ARBA" id="ARBA00022888"/>
    </source>
</evidence>
<feature type="domain" description="Glutamine amidotransferase type-2" evidence="10">
    <location>
        <begin position="1"/>
        <end position="199"/>
    </location>
</feature>
<dbReference type="CDD" id="cd01991">
    <property type="entry name" value="Asn_synthase_B_C"/>
    <property type="match status" value="1"/>
</dbReference>
<dbReference type="InterPro" id="IPR051786">
    <property type="entry name" value="ASN_synthetase/amidase"/>
</dbReference>
<dbReference type="CDD" id="cd00712">
    <property type="entry name" value="AsnB"/>
    <property type="match status" value="1"/>
</dbReference>
<dbReference type="EMBL" id="CP051167">
    <property type="protein sequence ID" value="QIZ69375.1"/>
    <property type="molecule type" value="Genomic_DNA"/>
</dbReference>
<dbReference type="InterPro" id="IPR017932">
    <property type="entry name" value="GATase_2_dom"/>
</dbReference>
<evidence type="ECO:0000256" key="3">
    <source>
        <dbReference type="ARBA" id="ARBA00012737"/>
    </source>
</evidence>
<dbReference type="GO" id="GO:0005829">
    <property type="term" value="C:cytosol"/>
    <property type="evidence" value="ECO:0007669"/>
    <property type="project" value="TreeGrafter"/>
</dbReference>
<dbReference type="NCBIfam" id="TIGR01536">
    <property type="entry name" value="asn_synth_AEB"/>
    <property type="match status" value="1"/>
</dbReference>
<dbReference type="AlphaFoldDB" id="A0A6H1TSF4"/>
<dbReference type="PANTHER" id="PTHR43284">
    <property type="entry name" value="ASPARAGINE SYNTHETASE (GLUTAMINE-HYDROLYZING)"/>
    <property type="match status" value="1"/>
</dbReference>
<sequence length="616" mass="70198">MERNSLVRGMMDRLTHRGPDGEGIHSGNDFTLGHRRLAIIDLAYGKQPMHSEDGRYTIVFNGEIYNYLELRQKLIQQGVQFRTFSDTEVLLKMLIYEGDAAFKQLNGMFAFALADNQTGEWLLGRDPFGIKPLYYAEVEEEIIFASEIKSILVHPKIRAERDWEGMQQYLTFQFCLGDRTLFRGIHKVEPGCYIKGCNGKVNDIVRYWDTNFQIDEYHTEEYFVDKLRVLLEDSIRLQLRSDVPLGAYLSGGLDSTIIAMGATQYLETPIKVFNGLFAEGSQYDESSYAKIVAEASGSTLLSVIPTAQQFIDDLPNLIYALDEPVAGPGLFPQYHVSKLASKNLKVVLGGQGGDEIFGGYARYLVGYLEQALKGSIFETQEEGKHIVTLASIISSLPLLKQYRPLMQEFWREGLFDAMDARYFRLIDRSPNIEQLLTPEARSAFDPGSVYAEFQKVFNHPNTSSYINKMTHFDLKTLLPALLQIEDRVSMAVSIESRVPFLDTRIVDLVTRMPPPMKFQGGKTKYILKQAVKTLIPEAILTRKDKMGFPVPLKEWLLNTKVRDFVGDVLFCQASRERGLFNSNALEKLLDTEKPFGREIWGVLCLELWHQQFIDQQ</sequence>
<feature type="binding site" evidence="9">
    <location>
        <position position="86"/>
    </location>
    <ligand>
        <name>L-glutamine</name>
        <dbReference type="ChEBI" id="CHEBI:58359"/>
    </ligand>
</feature>
<dbReference type="PROSITE" id="PS51278">
    <property type="entry name" value="GATASE_TYPE_2"/>
    <property type="match status" value="1"/>
</dbReference>
<dbReference type="InterPro" id="IPR006426">
    <property type="entry name" value="Asn_synth_AEB"/>
</dbReference>
<keyword evidence="5 9" id="KW-0067">ATP-binding</keyword>
<dbReference type="GO" id="GO:0005524">
    <property type="term" value="F:ATP binding"/>
    <property type="evidence" value="ECO:0007669"/>
    <property type="project" value="UniProtKB-KW"/>
</dbReference>
<gene>
    <name evidence="11" type="primary">asnB</name>
    <name evidence="11" type="ORF">HCG48_01225</name>
</gene>
<evidence type="ECO:0000256" key="9">
    <source>
        <dbReference type="PIRSR" id="PIRSR001589-2"/>
    </source>
</evidence>
<dbReference type="InterPro" id="IPR029055">
    <property type="entry name" value="Ntn_hydrolases_N"/>
</dbReference>
<comment type="catalytic activity">
    <reaction evidence="8">
        <text>L-aspartate + L-glutamine + ATP + H2O = L-asparagine + L-glutamate + AMP + diphosphate + H(+)</text>
        <dbReference type="Rhea" id="RHEA:12228"/>
        <dbReference type="ChEBI" id="CHEBI:15377"/>
        <dbReference type="ChEBI" id="CHEBI:15378"/>
        <dbReference type="ChEBI" id="CHEBI:29985"/>
        <dbReference type="ChEBI" id="CHEBI:29991"/>
        <dbReference type="ChEBI" id="CHEBI:30616"/>
        <dbReference type="ChEBI" id="CHEBI:33019"/>
        <dbReference type="ChEBI" id="CHEBI:58048"/>
        <dbReference type="ChEBI" id="CHEBI:58359"/>
        <dbReference type="ChEBI" id="CHEBI:456215"/>
        <dbReference type="EC" id="6.3.5.4"/>
    </reaction>
</comment>
<keyword evidence="4 9" id="KW-0547">Nucleotide-binding</keyword>
<dbReference type="KEGG" id="oxy:HCG48_01225"/>
<evidence type="ECO:0000256" key="4">
    <source>
        <dbReference type="ARBA" id="ARBA00022741"/>
    </source>
</evidence>
<name>A0A6H1TSF4_9CYAN</name>
<keyword evidence="12" id="KW-1185">Reference proteome</keyword>
<dbReference type="InterPro" id="IPR001962">
    <property type="entry name" value="Asn_synthase"/>
</dbReference>
<reference evidence="11 12" key="1">
    <citation type="submission" date="2020-04" db="EMBL/GenBank/DDBJ databases">
        <authorList>
            <person name="Basu S."/>
            <person name="Maruthanayagam V."/>
            <person name="Chakraborty S."/>
            <person name="Pramanik A."/>
            <person name="Mukherjee J."/>
            <person name="Brink B."/>
        </authorList>
    </citation>
    <scope>NUCLEOTIDE SEQUENCE [LARGE SCALE GENOMIC DNA]</scope>
    <source>
        <strain evidence="11 12">AP17</strain>
    </source>
</reference>
<dbReference type="Pfam" id="PF00733">
    <property type="entry name" value="Asn_synthase"/>
    <property type="match status" value="1"/>
</dbReference>
<evidence type="ECO:0000259" key="10">
    <source>
        <dbReference type="PROSITE" id="PS51278"/>
    </source>
</evidence>